<sequence length="65" mass="7284">MPTDTTTVELLTIAELAKMLKISVMSVRRLQGARIPFLKVGGSVRFLKRDILAYLENQRVVPIGQ</sequence>
<dbReference type="Proteomes" id="UP000177785">
    <property type="component" value="Unassembled WGS sequence"/>
</dbReference>
<dbReference type="GO" id="GO:0003677">
    <property type="term" value="F:DNA binding"/>
    <property type="evidence" value="ECO:0007669"/>
    <property type="project" value="InterPro"/>
</dbReference>
<reference evidence="2 3" key="1">
    <citation type="journal article" date="2016" name="Nat. Commun.">
        <title>Thousands of microbial genomes shed light on interconnected biogeochemical processes in an aquifer system.</title>
        <authorList>
            <person name="Anantharaman K."/>
            <person name="Brown C.T."/>
            <person name="Hug L.A."/>
            <person name="Sharon I."/>
            <person name="Castelle C.J."/>
            <person name="Probst A.J."/>
            <person name="Thomas B.C."/>
            <person name="Singh A."/>
            <person name="Wilkins M.J."/>
            <person name="Karaoz U."/>
            <person name="Brodie E.L."/>
            <person name="Williams K.H."/>
            <person name="Hubbard S.S."/>
            <person name="Banfield J.F."/>
        </authorList>
    </citation>
    <scope>NUCLEOTIDE SEQUENCE [LARGE SCALE GENOMIC DNA]</scope>
</reference>
<dbReference type="InterPro" id="IPR009061">
    <property type="entry name" value="DNA-bd_dom_put_sf"/>
</dbReference>
<gene>
    <name evidence="2" type="ORF">A2756_04135</name>
</gene>
<evidence type="ECO:0000313" key="2">
    <source>
        <dbReference type="EMBL" id="OGZ43281.1"/>
    </source>
</evidence>
<dbReference type="Pfam" id="PF12728">
    <property type="entry name" value="HTH_17"/>
    <property type="match status" value="1"/>
</dbReference>
<feature type="domain" description="Helix-turn-helix" evidence="1">
    <location>
        <begin position="10"/>
        <end position="59"/>
    </location>
</feature>
<dbReference type="InterPro" id="IPR010093">
    <property type="entry name" value="SinI_DNA-bd"/>
</dbReference>
<name>A0A1G2G0D6_9BACT</name>
<evidence type="ECO:0000313" key="3">
    <source>
        <dbReference type="Proteomes" id="UP000177785"/>
    </source>
</evidence>
<protein>
    <recommendedName>
        <fullName evidence="1">Helix-turn-helix domain-containing protein</fullName>
    </recommendedName>
</protein>
<organism evidence="2 3">
    <name type="scientific">Candidatus Ryanbacteria bacterium RIFCSPHIGHO2_01_FULL_48_27</name>
    <dbReference type="NCBI Taxonomy" id="1802115"/>
    <lineage>
        <taxon>Bacteria</taxon>
        <taxon>Candidatus Ryaniibacteriota</taxon>
    </lineage>
</organism>
<accession>A0A1G2G0D6</accession>
<dbReference type="STRING" id="1802115.A2756_04135"/>
<dbReference type="NCBIfam" id="TIGR01764">
    <property type="entry name" value="excise"/>
    <property type="match status" value="1"/>
</dbReference>
<evidence type="ECO:0000259" key="1">
    <source>
        <dbReference type="Pfam" id="PF12728"/>
    </source>
</evidence>
<dbReference type="EMBL" id="MHNL01000038">
    <property type="protein sequence ID" value="OGZ43281.1"/>
    <property type="molecule type" value="Genomic_DNA"/>
</dbReference>
<dbReference type="SUPFAM" id="SSF46955">
    <property type="entry name" value="Putative DNA-binding domain"/>
    <property type="match status" value="1"/>
</dbReference>
<dbReference type="InterPro" id="IPR041657">
    <property type="entry name" value="HTH_17"/>
</dbReference>
<comment type="caution">
    <text evidence="2">The sequence shown here is derived from an EMBL/GenBank/DDBJ whole genome shotgun (WGS) entry which is preliminary data.</text>
</comment>
<proteinExistence type="predicted"/>
<dbReference type="AlphaFoldDB" id="A0A1G2G0D6"/>